<keyword evidence="2" id="KW-0328">Glycosyltransferase</keyword>
<evidence type="ECO:0000256" key="1">
    <source>
        <dbReference type="ARBA" id="ARBA00004141"/>
    </source>
</evidence>
<name>A0A5D4RBU2_9BACI</name>
<dbReference type="Pfam" id="PF00535">
    <property type="entry name" value="Glycos_transf_2"/>
    <property type="match status" value="1"/>
</dbReference>
<gene>
    <name evidence="9" type="ORF">FZD51_12670</name>
</gene>
<comment type="subcellular location">
    <subcellularLocation>
        <location evidence="1">Membrane</location>
        <topology evidence="1">Multi-pass membrane protein</topology>
    </subcellularLocation>
</comment>
<dbReference type="PANTHER" id="PTHR48090">
    <property type="entry name" value="UNDECAPRENYL-PHOSPHATE 4-DEOXY-4-FORMAMIDO-L-ARABINOSE TRANSFERASE-RELATED"/>
    <property type="match status" value="1"/>
</dbReference>
<evidence type="ECO:0000256" key="2">
    <source>
        <dbReference type="ARBA" id="ARBA00022676"/>
    </source>
</evidence>
<dbReference type="InterPro" id="IPR050256">
    <property type="entry name" value="Glycosyltransferase_2"/>
</dbReference>
<keyword evidence="5 7" id="KW-1133">Transmembrane helix</keyword>
<evidence type="ECO:0000256" key="3">
    <source>
        <dbReference type="ARBA" id="ARBA00022679"/>
    </source>
</evidence>
<evidence type="ECO:0000259" key="8">
    <source>
        <dbReference type="Pfam" id="PF00535"/>
    </source>
</evidence>
<dbReference type="PANTHER" id="PTHR48090:SF1">
    <property type="entry name" value="PROPHAGE BACTOPRENOL GLUCOSYL TRANSFERASE HOMOLOG"/>
    <property type="match status" value="1"/>
</dbReference>
<protein>
    <submittedName>
        <fullName evidence="9">Glycosyltransferase family 2 protein</fullName>
    </submittedName>
</protein>
<feature type="domain" description="Glycosyltransferase 2-like" evidence="8">
    <location>
        <begin position="7"/>
        <end position="177"/>
    </location>
</feature>
<dbReference type="SUPFAM" id="SSF53448">
    <property type="entry name" value="Nucleotide-diphospho-sugar transferases"/>
    <property type="match status" value="1"/>
</dbReference>
<dbReference type="EMBL" id="VTER01000006">
    <property type="protein sequence ID" value="TYS47781.1"/>
    <property type="molecule type" value="Genomic_DNA"/>
</dbReference>
<dbReference type="GO" id="GO:0005886">
    <property type="term" value="C:plasma membrane"/>
    <property type="evidence" value="ECO:0007669"/>
    <property type="project" value="TreeGrafter"/>
</dbReference>
<evidence type="ECO:0000256" key="5">
    <source>
        <dbReference type="ARBA" id="ARBA00022989"/>
    </source>
</evidence>
<reference evidence="9 10" key="1">
    <citation type="submission" date="2019-08" db="EMBL/GenBank/DDBJ databases">
        <title>Bacillus genomes from the desert of Cuatro Cienegas, Coahuila.</title>
        <authorList>
            <person name="Olmedo-Alvarez G."/>
        </authorList>
    </citation>
    <scope>NUCLEOTIDE SEQUENCE [LARGE SCALE GENOMIC DNA]</scope>
    <source>
        <strain evidence="9 10">CH446_14T</strain>
    </source>
</reference>
<dbReference type="RefSeq" id="WP_148975109.1">
    <property type="nucleotide sequence ID" value="NZ_JBNIKT010000010.1"/>
</dbReference>
<feature type="transmembrane region" description="Helical" evidence="7">
    <location>
        <begin position="238"/>
        <end position="260"/>
    </location>
</feature>
<dbReference type="Proteomes" id="UP000322139">
    <property type="component" value="Unassembled WGS sequence"/>
</dbReference>
<comment type="caution">
    <text evidence="9">The sequence shown here is derived from an EMBL/GenBank/DDBJ whole genome shotgun (WGS) entry which is preliminary data.</text>
</comment>
<keyword evidence="4 7" id="KW-0812">Transmembrane</keyword>
<sequence>MTETILTIVVPCYNEEEMLAYTMEELGRLLKDLETEGLISSSSKLLFVDDGSRDRTWNLIHKETLRSEQVTGLKLSRNSGHQNALLAGIFTSMKSSDCIVTIDADLQDDPCAIREFLVKYHEGCDIVYGVRSKREKDTFFKRATAQGFYKLMAKLGASLVYNHADFRLLSRRAAEELAQFGEANMFLRGIIPLIGFRSDQVMYERKERMAGDTKYPLKKMLSFALDGLTSFSVTPIRLVLMAGLVSSVISILFGTYFLFLKFTGSTEAGWTSLISSIWLIGGVQLTAIGMIGEYIGKIYKETKRRPKFIVEIDTYTLPASLQLKNREMEQDEGYSIKYRQLPETN</sequence>
<feature type="transmembrane region" description="Helical" evidence="7">
    <location>
        <begin position="272"/>
        <end position="295"/>
    </location>
</feature>
<keyword evidence="3 9" id="KW-0808">Transferase</keyword>
<evidence type="ECO:0000313" key="10">
    <source>
        <dbReference type="Proteomes" id="UP000322139"/>
    </source>
</evidence>
<keyword evidence="6 7" id="KW-0472">Membrane</keyword>
<accession>A0A5D4RBU2</accession>
<evidence type="ECO:0000313" key="9">
    <source>
        <dbReference type="EMBL" id="TYS47781.1"/>
    </source>
</evidence>
<dbReference type="InterPro" id="IPR029044">
    <property type="entry name" value="Nucleotide-diphossugar_trans"/>
</dbReference>
<organism evidence="9 10">
    <name type="scientific">Bacillus infantis</name>
    <dbReference type="NCBI Taxonomy" id="324767"/>
    <lineage>
        <taxon>Bacteria</taxon>
        <taxon>Bacillati</taxon>
        <taxon>Bacillota</taxon>
        <taxon>Bacilli</taxon>
        <taxon>Bacillales</taxon>
        <taxon>Bacillaceae</taxon>
        <taxon>Bacillus</taxon>
    </lineage>
</organism>
<dbReference type="Gene3D" id="3.90.550.10">
    <property type="entry name" value="Spore Coat Polysaccharide Biosynthesis Protein SpsA, Chain A"/>
    <property type="match status" value="1"/>
</dbReference>
<dbReference type="InterPro" id="IPR001173">
    <property type="entry name" value="Glyco_trans_2-like"/>
</dbReference>
<evidence type="ECO:0000256" key="6">
    <source>
        <dbReference type="ARBA" id="ARBA00023136"/>
    </source>
</evidence>
<evidence type="ECO:0000256" key="7">
    <source>
        <dbReference type="SAM" id="Phobius"/>
    </source>
</evidence>
<dbReference type="CDD" id="cd04187">
    <property type="entry name" value="DPM1_like_bac"/>
    <property type="match status" value="1"/>
</dbReference>
<evidence type="ECO:0000256" key="4">
    <source>
        <dbReference type="ARBA" id="ARBA00022692"/>
    </source>
</evidence>
<dbReference type="GO" id="GO:0016757">
    <property type="term" value="F:glycosyltransferase activity"/>
    <property type="evidence" value="ECO:0007669"/>
    <property type="project" value="UniProtKB-KW"/>
</dbReference>
<dbReference type="AlphaFoldDB" id="A0A5D4RBU2"/>
<proteinExistence type="predicted"/>